<gene>
    <name evidence="3" type="ORF">HCN44_011457</name>
</gene>
<dbReference type="Proteomes" id="UP000639338">
    <property type="component" value="Unassembled WGS sequence"/>
</dbReference>
<sequence>MEISEYDDDPVVQEIPVYLSKILDENLFIFQYPIKTDANCYDDATIRKTEIRPINGDIRLEVDVDINSANYDHRKGERIATAIDGSHGPYDEKDEKSYFQSNMMDKIVLQSLKVLTDSSNYAAGIFKNNELHLTPIKSIMEMRPQFDYLETADKQSKEDANKLVEEQEEELQQINVQFKRQTTDSVKKREEKSFRLLSKKIADERWLETGFKQSNSHEAELARLDMLCQLTESLENNLTLSRDEYLLNLVQRVKNDEHSKTITSSEKNPLGTLSLLNQIRLLMKDAKVMSFTQLRNIILPEHDTTSVLKYLQQVAVLVQGNWIVNSELLFPKEYESNHNAVPAELMCNARDYILSKFADYEYIDRRSISSVVRLRPEEITEIITNLAKSQPKKGLQLILKPDTEFEKKYPDIAQRQELFWEAKRQYLRGKYGAQNLPPKRSRRRSNRESIGSENEEKNIAKSKKLIRDSSASDDGVDLAKNKSKKSKSKKKGEPSS</sequence>
<keyword evidence="4" id="KW-1185">Reference proteome</keyword>
<dbReference type="GO" id="GO:0005666">
    <property type="term" value="C:RNA polymerase III complex"/>
    <property type="evidence" value="ECO:0007669"/>
    <property type="project" value="TreeGrafter"/>
</dbReference>
<organism evidence="3 4">
    <name type="scientific">Aphidius gifuensis</name>
    <name type="common">Parasitoid wasp</name>
    <dbReference type="NCBI Taxonomy" id="684658"/>
    <lineage>
        <taxon>Eukaryota</taxon>
        <taxon>Metazoa</taxon>
        <taxon>Ecdysozoa</taxon>
        <taxon>Arthropoda</taxon>
        <taxon>Hexapoda</taxon>
        <taxon>Insecta</taxon>
        <taxon>Pterygota</taxon>
        <taxon>Neoptera</taxon>
        <taxon>Endopterygota</taxon>
        <taxon>Hymenoptera</taxon>
        <taxon>Apocrita</taxon>
        <taxon>Ichneumonoidea</taxon>
        <taxon>Braconidae</taxon>
        <taxon>Aphidiinae</taxon>
        <taxon>Aphidius</taxon>
    </lineage>
</organism>
<dbReference type="PANTHER" id="PTHR12069">
    <property type="entry name" value="DNA-DIRECTED RNA POLYMERASES III 80 KDA POLYPEPTIDE RNA POLYMERASE III SUBUNIT 5"/>
    <property type="match status" value="1"/>
</dbReference>
<proteinExistence type="predicted"/>
<reference evidence="3 4" key="1">
    <citation type="submission" date="2020-08" db="EMBL/GenBank/DDBJ databases">
        <title>Aphidius gifuensis genome sequencing and assembly.</title>
        <authorList>
            <person name="Du Z."/>
        </authorList>
    </citation>
    <scope>NUCLEOTIDE SEQUENCE [LARGE SCALE GENOMIC DNA]</scope>
    <source>
        <strain evidence="3">YNYX2018</strain>
        <tissue evidence="3">Adults</tissue>
    </source>
</reference>
<evidence type="ECO:0008006" key="5">
    <source>
        <dbReference type="Google" id="ProtNLM"/>
    </source>
</evidence>
<feature type="compositionally biased region" description="Basic residues" evidence="2">
    <location>
        <begin position="481"/>
        <end position="490"/>
    </location>
</feature>
<feature type="coiled-coil region" evidence="1">
    <location>
        <begin position="149"/>
        <end position="184"/>
    </location>
</feature>
<dbReference type="PANTHER" id="PTHR12069:SF0">
    <property type="entry name" value="DNA-DIRECTED RNA POLYMERASE III SUBUNIT RPC5"/>
    <property type="match status" value="1"/>
</dbReference>
<comment type="caution">
    <text evidence="3">The sequence shown here is derived from an EMBL/GenBank/DDBJ whole genome shotgun (WGS) entry which is preliminary data.</text>
</comment>
<dbReference type="EMBL" id="JACMRX010000003">
    <property type="protein sequence ID" value="KAF7994188.1"/>
    <property type="molecule type" value="Genomic_DNA"/>
</dbReference>
<evidence type="ECO:0000313" key="3">
    <source>
        <dbReference type="EMBL" id="KAF7994188.1"/>
    </source>
</evidence>
<accession>A0A835CUC3</accession>
<dbReference type="GO" id="GO:0042797">
    <property type="term" value="P:tRNA transcription by RNA polymerase III"/>
    <property type="evidence" value="ECO:0007669"/>
    <property type="project" value="TreeGrafter"/>
</dbReference>
<evidence type="ECO:0000256" key="2">
    <source>
        <dbReference type="SAM" id="MobiDB-lite"/>
    </source>
</evidence>
<dbReference type="AlphaFoldDB" id="A0A835CUC3"/>
<feature type="region of interest" description="Disordered" evidence="2">
    <location>
        <begin position="431"/>
        <end position="496"/>
    </location>
</feature>
<evidence type="ECO:0000256" key="1">
    <source>
        <dbReference type="SAM" id="Coils"/>
    </source>
</evidence>
<protein>
    <recommendedName>
        <fullName evidence="5">DNA-directed RNA polymerase III subunit RPC5</fullName>
    </recommendedName>
</protein>
<name>A0A835CUC3_APHGI</name>
<dbReference type="Pfam" id="PF04801">
    <property type="entry name" value="RPC5"/>
    <property type="match status" value="1"/>
</dbReference>
<keyword evidence="1" id="KW-0175">Coiled coil</keyword>
<evidence type="ECO:0000313" key="4">
    <source>
        <dbReference type="Proteomes" id="UP000639338"/>
    </source>
</evidence>
<dbReference type="OrthoDB" id="340681at2759"/>
<dbReference type="InterPro" id="IPR006886">
    <property type="entry name" value="RNA_pol_III_Rpc5"/>
</dbReference>